<dbReference type="InterPro" id="IPR000811">
    <property type="entry name" value="Glyco_trans_35"/>
</dbReference>
<dbReference type="GO" id="GO:0008184">
    <property type="term" value="F:glycogen phosphorylase activity"/>
    <property type="evidence" value="ECO:0007669"/>
    <property type="project" value="InterPro"/>
</dbReference>
<evidence type="ECO:0000256" key="2">
    <source>
        <dbReference type="ARBA" id="ARBA00001933"/>
    </source>
</evidence>
<sequence>MSGFRPEFSGSVSNNLSCMQGNNQKMWKLMERYISRDKDTIQMSVVNHIEYTLAKTRFDFTLLHCYQAVSRSVRDRLIESFNDTYAYFNEKDVKYICYLSLEYLIGRCLQNAIVNIELEDQYKEAMMQLGFNLESIYEQEIDPALGNGGLGRLAACFLDSLATLNYPAWGYGLRYSYGIFRQQIKDGNQVEVPDYWLDRGNPWEIERSDVSYQIRFYGNVRKIVVDGKEKSIWEGGEIIMAKAYDNPIPGYNTFNSIGLRLWRSVPAHEFDFNSFNQGDYFKALENRQRAEYITSVLYPNDSNYSGKELRLKQQYLLVSATIQDCIRRFKKKKRDWKCWSKVIAMQLNDTHPALAIVELMRILIDVEGLEYENAWEIVYNSFAYTNHTILPEALEKWGIQILENLLPRHLEIIYYINYVFLEKISRKYPGDWRKMSVLSLVEESEPKKIRMANLSIVGSHAVNGVAALHSQLLTTTLFKDFFELNPNKFQNKTNGVTPRRWIRCANPGLAKLLNQVVGNDEWLLDMEILKEYKHIINDQKIQVQWQSIKRQNKEKLYWWVKDRCGVDLNIDSLFDIQVKRIHEYKRQFMNIIYCIKRYLDIKNTPAEQRKAKFVPRSIMFGGKAAPGYYTAKQIIKLINAVAQKVNNDQDIGDLLKVVFLPNYNVSNAQVIIPASELSQHISTAGLEASGTSNMKF</sequence>
<comment type="function">
    <text evidence="9">Allosteric enzyme that catalyzes the rate-limiting step in glycogen catabolism, the phosphorolytic cleavage of glycogen to produce glucose-1-phosphate, and plays a central role in maintaining cellular and organismal glucose homeostasis.</text>
</comment>
<dbReference type="PANTHER" id="PTHR11468">
    <property type="entry name" value="GLYCOGEN PHOSPHORYLASE"/>
    <property type="match status" value="1"/>
</dbReference>
<reference evidence="10 11" key="1">
    <citation type="submission" date="2011-07" db="EMBL/GenBank/DDBJ databases">
        <authorList>
            <person name="Coyne R."/>
            <person name="Brami D."/>
            <person name="Johnson J."/>
            <person name="Hostetler J."/>
            <person name="Hannick L."/>
            <person name="Clark T."/>
            <person name="Cassidy-Hanley D."/>
            <person name="Inman J."/>
        </authorList>
    </citation>
    <scope>NUCLEOTIDE SEQUENCE [LARGE SCALE GENOMIC DNA]</scope>
    <source>
        <strain evidence="10 11">G5</strain>
    </source>
</reference>
<evidence type="ECO:0000256" key="7">
    <source>
        <dbReference type="ARBA" id="ARBA00023277"/>
    </source>
</evidence>
<dbReference type="SUPFAM" id="SSF53756">
    <property type="entry name" value="UDP-Glycosyltransferase/glycogen phosphorylase"/>
    <property type="match status" value="1"/>
</dbReference>
<dbReference type="EMBL" id="GL983431">
    <property type="protein sequence ID" value="EGR33526.1"/>
    <property type="molecule type" value="Genomic_DNA"/>
</dbReference>
<dbReference type="NCBIfam" id="TIGR02093">
    <property type="entry name" value="P_ylase"/>
    <property type="match status" value="1"/>
</dbReference>
<dbReference type="GeneID" id="14909704"/>
<dbReference type="AlphaFoldDB" id="G0QMN4"/>
<feature type="modified residue" description="N6-(pyridoxal phosphate)lysine" evidence="8">
    <location>
        <position position="695"/>
    </location>
</feature>
<comment type="similarity">
    <text evidence="3 9">Belongs to the glycogen phosphorylase family.</text>
</comment>
<dbReference type="Gene3D" id="3.40.50.2000">
    <property type="entry name" value="Glycogen Phosphorylase B"/>
    <property type="match status" value="2"/>
</dbReference>
<organism evidence="10 11">
    <name type="scientific">Ichthyophthirius multifiliis</name>
    <name type="common">White spot disease agent</name>
    <name type="synonym">Ich</name>
    <dbReference type="NCBI Taxonomy" id="5932"/>
    <lineage>
        <taxon>Eukaryota</taxon>
        <taxon>Sar</taxon>
        <taxon>Alveolata</taxon>
        <taxon>Ciliophora</taxon>
        <taxon>Intramacronucleata</taxon>
        <taxon>Oligohymenophorea</taxon>
        <taxon>Hymenostomatida</taxon>
        <taxon>Ophryoglenina</taxon>
        <taxon>Ichthyophthirius</taxon>
    </lineage>
</organism>
<dbReference type="OMA" id="HCACSVA"/>
<dbReference type="eggNOG" id="KOG2099">
    <property type="taxonomic scope" value="Eukaryota"/>
</dbReference>
<dbReference type="InParanoid" id="G0QMN4"/>
<gene>
    <name evidence="10" type="ORF">IMG5_050490</name>
</gene>
<evidence type="ECO:0000256" key="4">
    <source>
        <dbReference type="ARBA" id="ARBA00022676"/>
    </source>
</evidence>
<evidence type="ECO:0000256" key="1">
    <source>
        <dbReference type="ARBA" id="ARBA00001275"/>
    </source>
</evidence>
<dbReference type="EC" id="2.4.1.1" evidence="9"/>
<dbReference type="InterPro" id="IPR011833">
    <property type="entry name" value="Glycg_phsphrylas"/>
</dbReference>
<evidence type="ECO:0000256" key="9">
    <source>
        <dbReference type="RuleBase" id="RU000587"/>
    </source>
</evidence>
<comment type="catalytic activity">
    <reaction evidence="1 9">
        <text>[(1-&gt;4)-alpha-D-glucosyl](n) + phosphate = [(1-&gt;4)-alpha-D-glucosyl](n-1) + alpha-D-glucose 1-phosphate</text>
        <dbReference type="Rhea" id="RHEA:41732"/>
        <dbReference type="Rhea" id="RHEA-COMP:9584"/>
        <dbReference type="Rhea" id="RHEA-COMP:9586"/>
        <dbReference type="ChEBI" id="CHEBI:15444"/>
        <dbReference type="ChEBI" id="CHEBI:43474"/>
        <dbReference type="ChEBI" id="CHEBI:58601"/>
        <dbReference type="EC" id="2.4.1.1"/>
    </reaction>
</comment>
<dbReference type="OrthoDB" id="9215500at2759"/>
<dbReference type="GO" id="GO:0030170">
    <property type="term" value="F:pyridoxal phosphate binding"/>
    <property type="evidence" value="ECO:0007669"/>
    <property type="project" value="InterPro"/>
</dbReference>
<dbReference type="Pfam" id="PF00343">
    <property type="entry name" value="Phosphorylase"/>
    <property type="match status" value="1"/>
</dbReference>
<keyword evidence="6 8" id="KW-0663">Pyridoxal phosphate</keyword>
<keyword evidence="4 9" id="KW-0328">Glycosyltransferase</keyword>
<dbReference type="RefSeq" id="XP_004037512.1">
    <property type="nucleotide sequence ID" value="XM_004037464.1"/>
</dbReference>
<keyword evidence="7 9" id="KW-0119">Carbohydrate metabolism</keyword>
<dbReference type="CDD" id="cd04300">
    <property type="entry name" value="GT35_Glycogen_Phosphorylase"/>
    <property type="match status" value="1"/>
</dbReference>
<dbReference type="GO" id="GO:0005737">
    <property type="term" value="C:cytoplasm"/>
    <property type="evidence" value="ECO:0007669"/>
    <property type="project" value="TreeGrafter"/>
</dbReference>
<evidence type="ECO:0000256" key="5">
    <source>
        <dbReference type="ARBA" id="ARBA00022679"/>
    </source>
</evidence>
<comment type="cofactor">
    <cofactor evidence="2 9">
        <name>pyridoxal 5'-phosphate</name>
        <dbReference type="ChEBI" id="CHEBI:597326"/>
    </cofactor>
</comment>
<dbReference type="FunFam" id="3.40.50.2000:FF:000002">
    <property type="entry name" value="Alpha-1,4 glucan phosphorylase"/>
    <property type="match status" value="1"/>
</dbReference>
<dbReference type="PIRSF" id="PIRSF000460">
    <property type="entry name" value="Pprylas_GlgP"/>
    <property type="match status" value="1"/>
</dbReference>
<dbReference type="Proteomes" id="UP000008983">
    <property type="component" value="Unassembled WGS sequence"/>
</dbReference>
<keyword evidence="11" id="KW-1185">Reference proteome</keyword>
<proteinExistence type="inferred from homology"/>
<protein>
    <recommendedName>
        <fullName evidence="9">Alpha-1,4 glucan phosphorylase</fullName>
        <ecNumber evidence="9">2.4.1.1</ecNumber>
    </recommendedName>
</protein>
<evidence type="ECO:0000313" key="10">
    <source>
        <dbReference type="EMBL" id="EGR33526.1"/>
    </source>
</evidence>
<accession>G0QMN4</accession>
<dbReference type="PANTHER" id="PTHR11468:SF3">
    <property type="entry name" value="GLYCOGEN PHOSPHORYLASE, LIVER FORM"/>
    <property type="match status" value="1"/>
</dbReference>
<evidence type="ECO:0000256" key="6">
    <source>
        <dbReference type="ARBA" id="ARBA00022898"/>
    </source>
</evidence>
<evidence type="ECO:0000313" key="11">
    <source>
        <dbReference type="Proteomes" id="UP000008983"/>
    </source>
</evidence>
<evidence type="ECO:0000256" key="3">
    <source>
        <dbReference type="ARBA" id="ARBA00006047"/>
    </source>
</evidence>
<keyword evidence="5 9" id="KW-0808">Transferase</keyword>
<name>G0QMN4_ICHMU</name>
<dbReference type="GO" id="GO:0005980">
    <property type="term" value="P:glycogen catabolic process"/>
    <property type="evidence" value="ECO:0007669"/>
    <property type="project" value="TreeGrafter"/>
</dbReference>
<evidence type="ECO:0000256" key="8">
    <source>
        <dbReference type="PIRSR" id="PIRSR000460-1"/>
    </source>
</evidence>
<dbReference type="STRING" id="857967.G0QMN4"/>